<sequence>MSESDMSPNLVEPGQNSESNPPRTPKALVAAVIIMGVMIILGTVLLVGIIIHRMMNHSAASSAPVPSPAIQAAAGASSLAGPALLKLPRHEDEQVMAVTARPDGMLAVTLRDDQGNARILLWQPEQARLVAELTLAGPAGH</sequence>
<reference evidence="3" key="1">
    <citation type="submission" date="2022-07" db="EMBL/GenBank/DDBJ databases">
        <title>Bombella genomes.</title>
        <authorList>
            <person name="Harer L."/>
            <person name="Styblova S."/>
            <person name="Ehrmann M."/>
        </authorList>
    </citation>
    <scope>NUCLEOTIDE SEQUENCE</scope>
    <source>
        <strain evidence="3">TMW 2.2559</strain>
    </source>
</reference>
<comment type="caution">
    <text evidence="3">The sequence shown here is derived from an EMBL/GenBank/DDBJ whole genome shotgun (WGS) entry which is preliminary data.</text>
</comment>
<organism evidence="3 4">
    <name type="scientific">Bombella dulcis</name>
    <dbReference type="NCBI Taxonomy" id="2967339"/>
    <lineage>
        <taxon>Bacteria</taxon>
        <taxon>Pseudomonadati</taxon>
        <taxon>Pseudomonadota</taxon>
        <taxon>Alphaproteobacteria</taxon>
        <taxon>Acetobacterales</taxon>
        <taxon>Acetobacteraceae</taxon>
        <taxon>Bombella</taxon>
    </lineage>
</organism>
<evidence type="ECO:0000313" key="4">
    <source>
        <dbReference type="Proteomes" id="UP001165633"/>
    </source>
</evidence>
<feature type="region of interest" description="Disordered" evidence="1">
    <location>
        <begin position="1"/>
        <end position="23"/>
    </location>
</feature>
<proteinExistence type="predicted"/>
<keyword evidence="2" id="KW-0812">Transmembrane</keyword>
<keyword evidence="2" id="KW-1133">Transmembrane helix</keyword>
<feature type="transmembrane region" description="Helical" evidence="2">
    <location>
        <begin position="27"/>
        <end position="51"/>
    </location>
</feature>
<keyword evidence="2" id="KW-0472">Membrane</keyword>
<dbReference type="Proteomes" id="UP001165633">
    <property type="component" value="Unassembled WGS sequence"/>
</dbReference>
<dbReference type="EMBL" id="JANIDV010000005">
    <property type="protein sequence ID" value="MCX5616896.1"/>
    <property type="molecule type" value="Genomic_DNA"/>
</dbReference>
<name>A0ABT3WCX2_9PROT</name>
<evidence type="ECO:0000256" key="1">
    <source>
        <dbReference type="SAM" id="MobiDB-lite"/>
    </source>
</evidence>
<gene>
    <name evidence="3" type="ORF">NQF87_07930</name>
</gene>
<accession>A0ABT3WCX2</accession>
<evidence type="ECO:0000313" key="3">
    <source>
        <dbReference type="EMBL" id="MCX5616896.1"/>
    </source>
</evidence>
<evidence type="ECO:0000256" key="2">
    <source>
        <dbReference type="SAM" id="Phobius"/>
    </source>
</evidence>
<dbReference type="RefSeq" id="WP_266127870.1">
    <property type="nucleotide sequence ID" value="NZ_JANIDV010000005.1"/>
</dbReference>
<keyword evidence="4" id="KW-1185">Reference proteome</keyword>
<protein>
    <submittedName>
        <fullName evidence="3">Uncharacterized protein</fullName>
    </submittedName>
</protein>